<dbReference type="RefSeq" id="XP_025345847.1">
    <property type="nucleotide sequence ID" value="XM_025493237.1"/>
</dbReference>
<evidence type="ECO:0000313" key="2">
    <source>
        <dbReference type="EMBL" id="PWN18687.1"/>
    </source>
</evidence>
<protein>
    <recommendedName>
        <fullName evidence="4">Acid protease</fullName>
    </recommendedName>
</protein>
<feature type="signal peptide" evidence="1">
    <location>
        <begin position="1"/>
        <end position="27"/>
    </location>
</feature>
<reference evidence="2 3" key="1">
    <citation type="journal article" date="2018" name="Mol. Biol. Evol.">
        <title>Broad Genomic Sampling Reveals a Smut Pathogenic Ancestry of the Fungal Clade Ustilaginomycotina.</title>
        <authorList>
            <person name="Kijpornyongpan T."/>
            <person name="Mondo S.J."/>
            <person name="Barry K."/>
            <person name="Sandor L."/>
            <person name="Lee J."/>
            <person name="Lipzen A."/>
            <person name="Pangilinan J."/>
            <person name="LaButti K."/>
            <person name="Hainaut M."/>
            <person name="Henrissat B."/>
            <person name="Grigoriev I.V."/>
            <person name="Spatafora J.W."/>
            <person name="Aime M.C."/>
        </authorList>
    </citation>
    <scope>NUCLEOTIDE SEQUENCE [LARGE SCALE GENOMIC DNA]</scope>
    <source>
        <strain evidence="2 3">MCA 4718</strain>
    </source>
</reference>
<dbReference type="Gene3D" id="2.40.70.10">
    <property type="entry name" value="Acid Proteases"/>
    <property type="match status" value="1"/>
</dbReference>
<dbReference type="AlphaFoldDB" id="A0A316U014"/>
<evidence type="ECO:0000313" key="3">
    <source>
        <dbReference type="Proteomes" id="UP000245942"/>
    </source>
</evidence>
<keyword evidence="3" id="KW-1185">Reference proteome</keyword>
<dbReference type="InterPro" id="IPR021109">
    <property type="entry name" value="Peptidase_aspartic_dom_sf"/>
</dbReference>
<proteinExistence type="predicted"/>
<accession>A0A316U014</accession>
<organism evidence="2 3">
    <name type="scientific">Pseudomicrostroma glucosiphilum</name>
    <dbReference type="NCBI Taxonomy" id="1684307"/>
    <lineage>
        <taxon>Eukaryota</taxon>
        <taxon>Fungi</taxon>
        <taxon>Dikarya</taxon>
        <taxon>Basidiomycota</taxon>
        <taxon>Ustilaginomycotina</taxon>
        <taxon>Exobasidiomycetes</taxon>
        <taxon>Microstromatales</taxon>
        <taxon>Microstromatales incertae sedis</taxon>
        <taxon>Pseudomicrostroma</taxon>
    </lineage>
</organism>
<name>A0A316U014_9BASI</name>
<dbReference type="EMBL" id="KZ819335">
    <property type="protein sequence ID" value="PWN18687.1"/>
    <property type="molecule type" value="Genomic_DNA"/>
</dbReference>
<dbReference type="Proteomes" id="UP000245942">
    <property type="component" value="Unassembled WGS sequence"/>
</dbReference>
<evidence type="ECO:0000256" key="1">
    <source>
        <dbReference type="SAM" id="SignalP"/>
    </source>
</evidence>
<keyword evidence="1" id="KW-0732">Signal</keyword>
<sequence length="454" mass="48793">MLSTLPVLLATLFLLFAALSTATVAAATTTSNGLLNYSPEDLARVWAEEEQQLLERRMPEEELQARAPPDALLLTRQWSSGAEEAMQAGCTTPAKGWAVRFEVGAPSQEVEAILSTTVATLLTPGFKTDHAPYRPWHSHNSHPLTAAVAALGAHRAVQLGLDLGIDLTDSRKGSARARRRAGDKEDATGVDLYQDRLTLGGFEADDVLIAVPRSMNPCNTAGGPNGILGLGVPIPHHSRHSSAGADGGNAPLSALSEANDGFVFTPVLHPTHGHLILGRPPRGLTNTFWSPSASPAHWSLNGSLNNVAHFSSLVFDLNEEEGLVGPAAEVRKLFDSLGLQATRDSSSGLLVAELPDCQHGPRIELYLGTNGVVLEGWLSVFRQKNRGGGCHLLVKGEEEDQQRRHGKPAWRIGWRFNTRFTVSYKYPKGAQDGDEMPLIGISLPPGVKGRHRSM</sequence>
<feature type="chain" id="PRO_5016367637" description="Acid protease" evidence="1">
    <location>
        <begin position="28"/>
        <end position="454"/>
    </location>
</feature>
<dbReference type="GeneID" id="37014971"/>
<gene>
    <name evidence="2" type="ORF">BCV69DRAFT_284983</name>
</gene>
<dbReference type="SUPFAM" id="SSF50630">
    <property type="entry name" value="Acid proteases"/>
    <property type="match status" value="1"/>
</dbReference>
<evidence type="ECO:0008006" key="4">
    <source>
        <dbReference type="Google" id="ProtNLM"/>
    </source>
</evidence>